<organism evidence="1 2">
    <name type="scientific">Pontiella desulfatans</name>
    <dbReference type="NCBI Taxonomy" id="2750659"/>
    <lineage>
        <taxon>Bacteria</taxon>
        <taxon>Pseudomonadati</taxon>
        <taxon>Kiritimatiellota</taxon>
        <taxon>Kiritimatiellia</taxon>
        <taxon>Kiritimatiellales</taxon>
        <taxon>Pontiellaceae</taxon>
        <taxon>Pontiella</taxon>
    </lineage>
</organism>
<dbReference type="InterPro" id="IPR032811">
    <property type="entry name" value="Put_conjugal_transfer"/>
</dbReference>
<reference evidence="1 2" key="1">
    <citation type="submission" date="2019-04" db="EMBL/GenBank/DDBJ databases">
        <authorList>
            <person name="Van Vliet M D."/>
        </authorList>
    </citation>
    <scope>NUCLEOTIDE SEQUENCE [LARGE SCALE GENOMIC DNA]</scope>
    <source>
        <strain evidence="1 2">F1</strain>
    </source>
</reference>
<gene>
    <name evidence="1" type="ORF">PDESU_01466</name>
</gene>
<dbReference type="Proteomes" id="UP000366872">
    <property type="component" value="Unassembled WGS sequence"/>
</dbReference>
<dbReference type="AlphaFoldDB" id="A0A6C2TZ31"/>
<evidence type="ECO:0000313" key="1">
    <source>
        <dbReference type="EMBL" id="VGO12912.1"/>
    </source>
</evidence>
<dbReference type="Gene3D" id="2.40.160.60">
    <property type="entry name" value="Outer membrane protein transport protein (OMPP1/FadL/TodX)"/>
    <property type="match status" value="1"/>
</dbReference>
<sequence length="503" mass="54104">MTGMDKKIKVAVVAGLAIVPCGFADYGFVGARAMGMGGANAVSTRDASAQYYNPAAFGFMHSETNKLDRNKMGEQDWGWSLVDFGVGYNMTGDMGKYLNLFTDIDFDLFGEDGLAAESEAIDALFAVATTLEGIDAGDTAYVDMNVGTSLRIGHWGFGIRVFGEAVAYIVPDTANIGIGQDLNQFVGNINDVASQDGFNAASHNYQVLDAAARQTLIDQLGDEDAVKFLDSKLAEYKGTAGIDGDDVNNTVKLISNIDFESDLADNTSVAVGRAFGVVEVPLSYGRSFMDGRLSVGATAKGMYGTVTGANIWFFEEDALDEAIEIASDNTEATLNFGLDLGMLYRLPMVQFAVVGKNLNSPKFKGFEETYTDPGTGRDRTVKIDDVTIDPQLTLGAAFIPSSRFMLEMNYDVLETGTLLDGYDIQRLSFGTEFDIWLLALRLGAYKNIALDDSDWVATAGLGLNIFGVRADIGGAYSLADPVTYEDTDIPPEARVFASISLDY</sequence>
<name>A0A6C2TZ31_PONDE</name>
<accession>A0A6C2TZ31</accession>
<proteinExistence type="predicted"/>
<evidence type="ECO:0008006" key="3">
    <source>
        <dbReference type="Google" id="ProtNLM"/>
    </source>
</evidence>
<dbReference type="Pfam" id="PF13729">
    <property type="entry name" value="TraF_2"/>
    <property type="match status" value="1"/>
</dbReference>
<evidence type="ECO:0000313" key="2">
    <source>
        <dbReference type="Proteomes" id="UP000366872"/>
    </source>
</evidence>
<keyword evidence="2" id="KW-1185">Reference proteome</keyword>
<protein>
    <recommendedName>
        <fullName evidence="3">DUF5723 domain-containing protein</fullName>
    </recommendedName>
</protein>
<dbReference type="EMBL" id="CAAHFG010000001">
    <property type="protein sequence ID" value="VGO12912.1"/>
    <property type="molecule type" value="Genomic_DNA"/>
</dbReference>